<dbReference type="InterPro" id="IPR000843">
    <property type="entry name" value="HTH_LacI"/>
</dbReference>
<dbReference type="RefSeq" id="WP_038371738.1">
    <property type="nucleotide sequence ID" value="NZ_KK069991.1"/>
</dbReference>
<dbReference type="Gene3D" id="3.40.50.2300">
    <property type="match status" value="2"/>
</dbReference>
<protein>
    <submittedName>
        <fullName evidence="6">LacI family transcriptional regulator</fullName>
    </submittedName>
</protein>
<dbReference type="Gene3D" id="1.10.260.40">
    <property type="entry name" value="lambda repressor-like DNA-binding domains"/>
    <property type="match status" value="1"/>
</dbReference>
<comment type="caution">
    <text evidence="6">The sequence shown here is derived from an EMBL/GenBank/DDBJ whole genome shotgun (WGS) entry which is preliminary data.</text>
</comment>
<accession>Z9JTZ6</accession>
<dbReference type="PANTHER" id="PTHR30146">
    <property type="entry name" value="LACI-RELATED TRANSCRIPTIONAL REPRESSOR"/>
    <property type="match status" value="1"/>
</dbReference>
<dbReference type="GO" id="GO:0003700">
    <property type="term" value="F:DNA-binding transcription factor activity"/>
    <property type="evidence" value="ECO:0007669"/>
    <property type="project" value="TreeGrafter"/>
</dbReference>
<dbReference type="PROSITE" id="PS00356">
    <property type="entry name" value="HTH_LACI_1"/>
    <property type="match status" value="1"/>
</dbReference>
<proteinExistence type="predicted"/>
<evidence type="ECO:0000259" key="5">
    <source>
        <dbReference type="PROSITE" id="PS50932"/>
    </source>
</evidence>
<dbReference type="Pfam" id="PF00356">
    <property type="entry name" value="LacI"/>
    <property type="match status" value="1"/>
</dbReference>
<dbReference type="CDD" id="cd06267">
    <property type="entry name" value="PBP1_LacI_sugar_binding-like"/>
    <property type="match status" value="1"/>
</dbReference>
<dbReference type="CDD" id="cd01392">
    <property type="entry name" value="HTH_LacI"/>
    <property type="match status" value="1"/>
</dbReference>
<dbReference type="eggNOG" id="COG1609">
    <property type="taxonomic scope" value="Bacteria"/>
</dbReference>
<keyword evidence="2" id="KW-0238">DNA-binding</keyword>
<evidence type="ECO:0000256" key="4">
    <source>
        <dbReference type="SAM" id="MobiDB-lite"/>
    </source>
</evidence>
<dbReference type="AlphaFoldDB" id="Z9JTZ6"/>
<dbReference type="Proteomes" id="UP000023067">
    <property type="component" value="Unassembled WGS sequence"/>
</dbReference>
<dbReference type="PATRIC" id="fig|396014.3.peg.1539"/>
<dbReference type="InterPro" id="IPR046335">
    <property type="entry name" value="LacI/GalR-like_sensor"/>
</dbReference>
<keyword evidence="7" id="KW-1185">Reference proteome</keyword>
<evidence type="ECO:0000256" key="2">
    <source>
        <dbReference type="ARBA" id="ARBA00023125"/>
    </source>
</evidence>
<dbReference type="OrthoDB" id="1938857at2"/>
<keyword evidence="3" id="KW-0804">Transcription</keyword>
<reference evidence="6 7" key="1">
    <citation type="submission" date="2014-02" db="EMBL/GenBank/DDBJ databases">
        <title>Genome sequence of Brachybacterium phenoliresistens strain W13A50.</title>
        <authorList>
            <person name="Wang X."/>
        </authorList>
    </citation>
    <scope>NUCLEOTIDE SEQUENCE [LARGE SCALE GENOMIC DNA]</scope>
    <source>
        <strain evidence="6 7">W13A50</strain>
    </source>
</reference>
<dbReference type="PANTHER" id="PTHR30146:SF155">
    <property type="entry name" value="ALANINE RACEMASE"/>
    <property type="match status" value="1"/>
</dbReference>
<evidence type="ECO:0000313" key="7">
    <source>
        <dbReference type="Proteomes" id="UP000023067"/>
    </source>
</evidence>
<organism evidence="6 7">
    <name type="scientific">Brachybacterium phenoliresistens</name>
    <dbReference type="NCBI Taxonomy" id="396014"/>
    <lineage>
        <taxon>Bacteria</taxon>
        <taxon>Bacillati</taxon>
        <taxon>Actinomycetota</taxon>
        <taxon>Actinomycetes</taxon>
        <taxon>Micrococcales</taxon>
        <taxon>Dermabacteraceae</taxon>
        <taxon>Brachybacterium</taxon>
    </lineage>
</organism>
<dbReference type="SUPFAM" id="SSF53822">
    <property type="entry name" value="Periplasmic binding protein-like I"/>
    <property type="match status" value="1"/>
</dbReference>
<keyword evidence="1" id="KW-0805">Transcription regulation</keyword>
<feature type="compositionally biased region" description="Low complexity" evidence="4">
    <location>
        <begin position="332"/>
        <end position="344"/>
    </location>
</feature>
<evidence type="ECO:0000256" key="1">
    <source>
        <dbReference type="ARBA" id="ARBA00023015"/>
    </source>
</evidence>
<evidence type="ECO:0000313" key="6">
    <source>
        <dbReference type="EMBL" id="EWS81659.1"/>
    </source>
</evidence>
<gene>
    <name evidence="6" type="ORF">BF93_15965</name>
</gene>
<evidence type="ECO:0000256" key="3">
    <source>
        <dbReference type="ARBA" id="ARBA00023163"/>
    </source>
</evidence>
<dbReference type="SUPFAM" id="SSF47413">
    <property type="entry name" value="lambda repressor-like DNA-binding domains"/>
    <property type="match status" value="1"/>
</dbReference>
<dbReference type="HOGENOM" id="CLU_037628_6_1_11"/>
<feature type="domain" description="HTH lacI-type" evidence="5">
    <location>
        <begin position="4"/>
        <end position="58"/>
    </location>
</feature>
<name>Z9JTZ6_9MICO</name>
<feature type="region of interest" description="Disordered" evidence="4">
    <location>
        <begin position="314"/>
        <end position="344"/>
    </location>
</feature>
<dbReference type="InterPro" id="IPR028082">
    <property type="entry name" value="Peripla_BP_I"/>
</dbReference>
<dbReference type="EMBL" id="JDYK01000006">
    <property type="protein sequence ID" value="EWS81659.1"/>
    <property type="molecule type" value="Genomic_DNA"/>
</dbReference>
<sequence>MPRITIMDIAREAGVSKTAVSLALNDKPGVSEGTRQRVREIAGRLEWRPHYAARALSSSSTGAFGLALARSAETLGAETFFMSLFAGIERRLAELDRALLLQLVDDVEHETALLGRWAGEQRVDGVILLDLRVDDPRIDALPRLGVPLAASAPEPLGRGISTLVTDERGRMRLLVEHLLERGHRRLTFLTGPGEFLHVAHRIMSFTTCVREADGLARIRETDYSVGAAEAVAREIAALPRAQRPTAVVVDNDLLAVRLMVALSRVGLDVPGDLAVAAMEDSLLCTLTDPPVTALGRDLSRHGAQLVDLLERGIGGAPEDSAADPSTIRERASTALTSEETTTGR</sequence>
<dbReference type="SMART" id="SM00354">
    <property type="entry name" value="HTH_LACI"/>
    <property type="match status" value="1"/>
</dbReference>
<dbReference type="Pfam" id="PF13377">
    <property type="entry name" value="Peripla_BP_3"/>
    <property type="match status" value="1"/>
</dbReference>
<dbReference type="GO" id="GO:0000976">
    <property type="term" value="F:transcription cis-regulatory region binding"/>
    <property type="evidence" value="ECO:0007669"/>
    <property type="project" value="TreeGrafter"/>
</dbReference>
<dbReference type="InterPro" id="IPR010982">
    <property type="entry name" value="Lambda_DNA-bd_dom_sf"/>
</dbReference>
<dbReference type="PROSITE" id="PS50932">
    <property type="entry name" value="HTH_LACI_2"/>
    <property type="match status" value="1"/>
</dbReference>
<dbReference type="STRING" id="396014.BF93_15965"/>